<dbReference type="Gene3D" id="2.120.10.80">
    <property type="entry name" value="Kelch-type beta propeller"/>
    <property type="match status" value="1"/>
</dbReference>
<dbReference type="STRING" id="1416801.SAMN05192553_106170"/>
<sequence length="695" mass="79782">MKKHLHHLATILILHLFGCVNPELTPRTNPRFSVAFIQEIDESGAQFAANVYDFGSEEILEYGFLYSTHWNPRPPYAEELKQTGKPEKYFVLKAEHSMAKGEIYYVVAYVKTLSGVVYSEPHRFVSKGAVGFIFEKFDYAQPVFFGDTVDVYGENLSSVIANYKVTFQGEEARVIEVQKHFFKFIIPDFQNFDRYSEPDVFRISMEIVDKEMEMNVLMPFREPEFAEMAIQQIDYRGTVEILGDYLVDPNLVVTLSPQPSEYPIRGTVTLVSADRNKIVFKPNPVYAGEENVVELEIRGKKYNLGSGVFTYNPTEIDPGQHIVTRYGDQFSITGKNINYAAPYYHKGVLNGKTYEINYEQSNSETLSLRFVTQGYLFDRINEFRIQTFANVSQNSATIELTDPDIPFLRKPIPSIALAEYLQYGNMTSFEGKGYALGNKEIFEVDVASRSMTPLRALQLGTYRLSFTFSAAHGENWYLGGGQTTDLNPSNRAFFVFNLRSGEIRRLPDLPLDQRNPMLVHVVNEHLYVEGGHTPERGEDHRQRYKFDIRSEKWVRLPDKEEGRMVVGRTVPFTFNGRHLAFGEPDGTGDEHSGLFEFDLTTERWNLVKRFSDIGRVGVKTDEVFIVGNKAVLMGIEIFVLDLESMEMSQVTNLSHPSYLTCEFLRVMAFMANGKIYAWDCNETFWEIDPERFDNW</sequence>
<protein>
    <recommendedName>
        <fullName evidence="3">Kelch motif-containing protein</fullName>
    </recommendedName>
</protein>
<dbReference type="InterPro" id="IPR011043">
    <property type="entry name" value="Gal_Oxase/kelch_b-propeller"/>
</dbReference>
<dbReference type="Proteomes" id="UP000199403">
    <property type="component" value="Unassembled WGS sequence"/>
</dbReference>
<evidence type="ECO:0000313" key="2">
    <source>
        <dbReference type="Proteomes" id="UP000199403"/>
    </source>
</evidence>
<evidence type="ECO:0008006" key="3">
    <source>
        <dbReference type="Google" id="ProtNLM"/>
    </source>
</evidence>
<dbReference type="EMBL" id="FNZH01000006">
    <property type="protein sequence ID" value="SEJ62786.1"/>
    <property type="molecule type" value="Genomic_DNA"/>
</dbReference>
<dbReference type="AlphaFoldDB" id="A0A1H7ACX6"/>
<name>A0A1H7ACX6_9BACT</name>
<evidence type="ECO:0000313" key="1">
    <source>
        <dbReference type="EMBL" id="SEJ62786.1"/>
    </source>
</evidence>
<organism evidence="1 2">
    <name type="scientific">Cyclobacterium xiamenense</name>
    <dbReference type="NCBI Taxonomy" id="1297121"/>
    <lineage>
        <taxon>Bacteria</taxon>
        <taxon>Pseudomonadati</taxon>
        <taxon>Bacteroidota</taxon>
        <taxon>Cytophagia</taxon>
        <taxon>Cytophagales</taxon>
        <taxon>Cyclobacteriaceae</taxon>
        <taxon>Cyclobacterium</taxon>
    </lineage>
</organism>
<reference evidence="2" key="1">
    <citation type="submission" date="2016-10" db="EMBL/GenBank/DDBJ databases">
        <authorList>
            <person name="Varghese N."/>
            <person name="Submissions S."/>
        </authorList>
    </citation>
    <scope>NUCLEOTIDE SEQUENCE [LARGE SCALE GENOMIC DNA]</scope>
    <source>
        <strain evidence="2">IBRC-M 10761</strain>
    </source>
</reference>
<gene>
    <name evidence="1" type="ORF">SAMN05192553_106170</name>
</gene>
<dbReference type="InterPro" id="IPR015915">
    <property type="entry name" value="Kelch-typ_b-propeller"/>
</dbReference>
<accession>A0A1H7ACX6</accession>
<keyword evidence="2" id="KW-1185">Reference proteome</keyword>
<proteinExistence type="predicted"/>
<dbReference type="RefSeq" id="WP_092177297.1">
    <property type="nucleotide sequence ID" value="NZ_FNZH01000006.1"/>
</dbReference>
<dbReference type="OrthoDB" id="818416at2"/>
<dbReference type="SUPFAM" id="SSF50965">
    <property type="entry name" value="Galactose oxidase, central domain"/>
    <property type="match status" value="1"/>
</dbReference>